<comment type="caution">
    <text evidence="3">The sequence shown here is derived from an EMBL/GenBank/DDBJ whole genome shotgun (WGS) entry which is preliminary data.</text>
</comment>
<dbReference type="InterPro" id="IPR050245">
    <property type="entry name" value="PrsA_foldase"/>
</dbReference>
<dbReference type="EMBL" id="VULX01000015">
    <property type="protein sequence ID" value="MSR91802.1"/>
    <property type="molecule type" value="Genomic_DNA"/>
</dbReference>
<reference evidence="3 4" key="1">
    <citation type="submission" date="2019-08" db="EMBL/GenBank/DDBJ databases">
        <title>In-depth cultivation of the pig gut microbiome towards novel bacterial diversity and tailored functional studies.</title>
        <authorList>
            <person name="Wylensek D."/>
            <person name="Hitch T.C.A."/>
            <person name="Clavel T."/>
        </authorList>
    </citation>
    <scope>NUCLEOTIDE SEQUENCE [LARGE SCALE GENOMIC DNA]</scope>
    <source>
        <strain evidence="3 4">WCA-383-APC-5B</strain>
    </source>
</reference>
<dbReference type="Gene3D" id="1.10.8.1040">
    <property type="match status" value="1"/>
</dbReference>
<dbReference type="InterPro" id="IPR000297">
    <property type="entry name" value="PPIase_PpiC"/>
</dbReference>
<dbReference type="PANTHER" id="PTHR47245:SF2">
    <property type="entry name" value="PEPTIDYL-PROLYL CIS-TRANS ISOMERASE HP_0175-RELATED"/>
    <property type="match status" value="1"/>
</dbReference>
<keyword evidence="1" id="KW-0697">Rotamase</keyword>
<keyword evidence="4" id="KW-1185">Reference proteome</keyword>
<name>A0A7X2T1N9_9CLOT</name>
<dbReference type="Proteomes" id="UP000460287">
    <property type="component" value="Unassembled WGS sequence"/>
</dbReference>
<organism evidence="3 4">
    <name type="scientific">Inconstantimicrobium porci</name>
    <dbReference type="NCBI Taxonomy" id="2652291"/>
    <lineage>
        <taxon>Bacteria</taxon>
        <taxon>Bacillati</taxon>
        <taxon>Bacillota</taxon>
        <taxon>Clostridia</taxon>
        <taxon>Eubacteriales</taxon>
        <taxon>Clostridiaceae</taxon>
        <taxon>Inconstantimicrobium</taxon>
    </lineage>
</organism>
<dbReference type="Pfam" id="PF13145">
    <property type="entry name" value="Rotamase_2"/>
    <property type="match status" value="1"/>
</dbReference>
<dbReference type="PANTHER" id="PTHR47245">
    <property type="entry name" value="PEPTIDYLPROLYL ISOMERASE"/>
    <property type="match status" value="1"/>
</dbReference>
<accession>A0A7X2T1N9</accession>
<protein>
    <submittedName>
        <fullName evidence="3">Peptidylprolyl isomerase</fullName>
    </submittedName>
</protein>
<dbReference type="InterPro" id="IPR023058">
    <property type="entry name" value="PPIase_PpiC_CS"/>
</dbReference>
<dbReference type="RefSeq" id="WP_154531700.1">
    <property type="nucleotide sequence ID" value="NZ_JAQXTV010000207.1"/>
</dbReference>
<dbReference type="SUPFAM" id="SSF54534">
    <property type="entry name" value="FKBP-like"/>
    <property type="match status" value="1"/>
</dbReference>
<keyword evidence="1 3" id="KW-0413">Isomerase</keyword>
<dbReference type="GO" id="GO:0003755">
    <property type="term" value="F:peptidyl-prolyl cis-trans isomerase activity"/>
    <property type="evidence" value="ECO:0007669"/>
    <property type="project" value="UniProtKB-KW"/>
</dbReference>
<evidence type="ECO:0000259" key="2">
    <source>
        <dbReference type="PROSITE" id="PS50198"/>
    </source>
</evidence>
<proteinExistence type="predicted"/>
<evidence type="ECO:0000313" key="4">
    <source>
        <dbReference type="Proteomes" id="UP000460287"/>
    </source>
</evidence>
<dbReference type="InterPro" id="IPR046357">
    <property type="entry name" value="PPIase_dom_sf"/>
</dbReference>
<dbReference type="PROSITE" id="PS50198">
    <property type="entry name" value="PPIC_PPIASE_2"/>
    <property type="match status" value="1"/>
</dbReference>
<dbReference type="AlphaFoldDB" id="A0A7X2T1N9"/>
<sequence length="247" mass="28206">MENKVVAIVAGKEITDQDINKVIERYPAQQQAMAKSEQGRKQILTQMVGFELANKFGKENNYEELPEYKEQLEQIKSDLLTQTVINKVLSEVTVTDDEVKKYYDENKEQFGEPERVSAKHILVSKEEDAVKIKDEIANGLSFEDAARKYSSCPSKEQGGNLGEFSRGMMVPEFEEAAFSLPIGEVSEPVKTQFGYHLIQVDAKHEASTKAFEEVKQNVLNELIQKAQQKKYFDFLDELTKKYGVEYK</sequence>
<feature type="domain" description="PpiC" evidence="2">
    <location>
        <begin position="113"/>
        <end position="202"/>
    </location>
</feature>
<dbReference type="PROSITE" id="PS01096">
    <property type="entry name" value="PPIC_PPIASE_1"/>
    <property type="match status" value="1"/>
</dbReference>
<gene>
    <name evidence="3" type="ORF">FYJ33_10405</name>
</gene>
<dbReference type="Gene3D" id="3.10.50.40">
    <property type="match status" value="1"/>
</dbReference>
<evidence type="ECO:0000313" key="3">
    <source>
        <dbReference type="EMBL" id="MSR91802.1"/>
    </source>
</evidence>
<evidence type="ECO:0000256" key="1">
    <source>
        <dbReference type="PROSITE-ProRule" id="PRU00278"/>
    </source>
</evidence>